<evidence type="ECO:0000256" key="1">
    <source>
        <dbReference type="SAM" id="MobiDB-lite"/>
    </source>
</evidence>
<protein>
    <submittedName>
        <fullName evidence="3">F-box domain</fullName>
    </submittedName>
</protein>
<dbReference type="SUPFAM" id="SSF81383">
    <property type="entry name" value="F-box domain"/>
    <property type="match status" value="1"/>
</dbReference>
<dbReference type="InterPro" id="IPR001810">
    <property type="entry name" value="F-box_dom"/>
</dbReference>
<dbReference type="InterPro" id="IPR055290">
    <property type="entry name" value="At3g26010-like"/>
</dbReference>
<gene>
    <name evidence="3" type="ORF">BVC80_8967g39</name>
</gene>
<evidence type="ECO:0000313" key="3">
    <source>
        <dbReference type="EMBL" id="OUZ99231.1"/>
    </source>
</evidence>
<dbReference type="InterPro" id="IPR036047">
    <property type="entry name" value="F-box-like_dom_sf"/>
</dbReference>
<dbReference type="FunCoup" id="A0A200PM08">
    <property type="interactions" value="1179"/>
</dbReference>
<reference evidence="3 4" key="1">
    <citation type="journal article" date="2017" name="Mol. Plant">
        <title>The Genome of Medicinal Plant Macleaya cordata Provides New Insights into Benzylisoquinoline Alkaloids Metabolism.</title>
        <authorList>
            <person name="Liu X."/>
            <person name="Liu Y."/>
            <person name="Huang P."/>
            <person name="Ma Y."/>
            <person name="Qing Z."/>
            <person name="Tang Q."/>
            <person name="Cao H."/>
            <person name="Cheng P."/>
            <person name="Zheng Y."/>
            <person name="Yuan Z."/>
            <person name="Zhou Y."/>
            <person name="Liu J."/>
            <person name="Tang Z."/>
            <person name="Zhuo Y."/>
            <person name="Zhang Y."/>
            <person name="Yu L."/>
            <person name="Huang J."/>
            <person name="Yang P."/>
            <person name="Peng Q."/>
            <person name="Zhang J."/>
            <person name="Jiang W."/>
            <person name="Zhang Z."/>
            <person name="Lin K."/>
            <person name="Ro D.K."/>
            <person name="Chen X."/>
            <person name="Xiong X."/>
            <person name="Shang Y."/>
            <person name="Huang S."/>
            <person name="Zeng J."/>
        </authorList>
    </citation>
    <scope>NUCLEOTIDE SEQUENCE [LARGE SCALE GENOMIC DNA]</scope>
    <source>
        <strain evidence="4">cv. BLH2017</strain>
        <tissue evidence="3">Root</tissue>
    </source>
</reference>
<dbReference type="SMART" id="SM00256">
    <property type="entry name" value="FBOX"/>
    <property type="match status" value="1"/>
</dbReference>
<dbReference type="OMA" id="SEGWFHA"/>
<name>A0A200PM08_MACCD</name>
<dbReference type="Pfam" id="PF00646">
    <property type="entry name" value="F-box"/>
    <property type="match status" value="1"/>
</dbReference>
<feature type="compositionally biased region" description="Polar residues" evidence="1">
    <location>
        <begin position="1"/>
        <end position="17"/>
    </location>
</feature>
<feature type="region of interest" description="Disordered" evidence="1">
    <location>
        <begin position="1"/>
        <end position="34"/>
    </location>
</feature>
<sequence length="426" mass="48871">MLSLTSCKNRRTTTGGRNSDDNLLPENTSSSSSSSVIASNIDLLIQILLCLPVKSLLVFKSVSKEWLSLISDPSFITKHCLQNRNSNPRLFLHNSWLGINPPEFEFIFLDGRKVTESSLPFKTLNFSNDSICIKIEQSCNGLLCCSSCANMERTYYIYNPSTKQYREIIRESLAMVRRSLSICSVSLAFDPYKSPHYKAVCIWMKLLSTNPIEGPIYQIEIYSSKTASWRVSGNAFIAPPDIFSTPGVFWNGSLHWINRLEEGSSLYFDVDRELVKTMPMPPIPDEWDERMTEYFGECRGHMHLIEIYGPCTSFDILEMETDYSGWNVKYRVNLDSLKIAYPEMVRDVSDEFVDRLEFFVLLVEEEEEESSSSKLVLQIPDKVISYDLKEMSFMKIHDLAPSLHGEGSAWYQWLNAYQYVEILSCV</sequence>
<dbReference type="OrthoDB" id="605328at2759"/>
<keyword evidence="4" id="KW-1185">Reference proteome</keyword>
<dbReference type="Gene3D" id="1.20.1280.50">
    <property type="match status" value="1"/>
</dbReference>
<dbReference type="NCBIfam" id="TIGR01640">
    <property type="entry name" value="F_box_assoc_1"/>
    <property type="match status" value="1"/>
</dbReference>
<evidence type="ECO:0000259" key="2">
    <source>
        <dbReference type="SMART" id="SM00256"/>
    </source>
</evidence>
<dbReference type="Pfam" id="PF07734">
    <property type="entry name" value="FBA_1"/>
    <property type="match status" value="1"/>
</dbReference>
<accession>A0A200PM08</accession>
<dbReference type="Proteomes" id="UP000195402">
    <property type="component" value="Unassembled WGS sequence"/>
</dbReference>
<dbReference type="STRING" id="56857.A0A200PM08"/>
<dbReference type="AlphaFoldDB" id="A0A200PM08"/>
<comment type="caution">
    <text evidence="3">The sequence shown here is derived from an EMBL/GenBank/DDBJ whole genome shotgun (WGS) entry which is preliminary data.</text>
</comment>
<proteinExistence type="predicted"/>
<dbReference type="InParanoid" id="A0A200PM08"/>
<dbReference type="PANTHER" id="PTHR35546">
    <property type="entry name" value="F-BOX PROTEIN INTERACTION DOMAIN PROTEIN-RELATED"/>
    <property type="match status" value="1"/>
</dbReference>
<dbReference type="InterPro" id="IPR017451">
    <property type="entry name" value="F-box-assoc_interact_dom"/>
</dbReference>
<dbReference type="InterPro" id="IPR006527">
    <property type="entry name" value="F-box-assoc_dom_typ1"/>
</dbReference>
<feature type="domain" description="F-box" evidence="2">
    <location>
        <begin position="41"/>
        <end position="79"/>
    </location>
</feature>
<evidence type="ECO:0000313" key="4">
    <source>
        <dbReference type="Proteomes" id="UP000195402"/>
    </source>
</evidence>
<dbReference type="PANTHER" id="PTHR35546:SF25">
    <property type="entry name" value="F-BOX DOMAIN-CONTAINING PROTEIN"/>
    <property type="match status" value="1"/>
</dbReference>
<dbReference type="EMBL" id="MVGT01004527">
    <property type="protein sequence ID" value="OUZ99231.1"/>
    <property type="molecule type" value="Genomic_DNA"/>
</dbReference>
<organism evidence="3 4">
    <name type="scientific">Macleaya cordata</name>
    <name type="common">Five-seeded plume-poppy</name>
    <name type="synonym">Bocconia cordata</name>
    <dbReference type="NCBI Taxonomy" id="56857"/>
    <lineage>
        <taxon>Eukaryota</taxon>
        <taxon>Viridiplantae</taxon>
        <taxon>Streptophyta</taxon>
        <taxon>Embryophyta</taxon>
        <taxon>Tracheophyta</taxon>
        <taxon>Spermatophyta</taxon>
        <taxon>Magnoliopsida</taxon>
        <taxon>Ranunculales</taxon>
        <taxon>Papaveraceae</taxon>
        <taxon>Papaveroideae</taxon>
        <taxon>Macleaya</taxon>
    </lineage>
</organism>